<dbReference type="Proteomes" id="UP001186944">
    <property type="component" value="Unassembled WGS sequence"/>
</dbReference>
<feature type="domain" description="YqaJ viral recombinase" evidence="1">
    <location>
        <begin position="81"/>
        <end position="238"/>
    </location>
</feature>
<sequence length="241" mass="27689">MIPLQHAYKLEPSSDLNVGRFEEVETSENIICKSDNFIDVENLLKGISSRDQIVDVTSRVPPDVIEEIEIRTRGQCENGLWLKARKCRITSSIFHDVSVRRKTTPAEKLVSRIIGKDCETVDTPALRWGRQYENIAKKHYVAHKKLFNKQRVYVQECGLFLCEENAYLGSSPDGVVHNNTTKEKKLLEIKCPYNALYKTVSEACEMSDFCCTFDEESEKICLKPNHRYYSQVQGQMAICKI</sequence>
<evidence type="ECO:0000259" key="1">
    <source>
        <dbReference type="Pfam" id="PF09588"/>
    </source>
</evidence>
<comment type="caution">
    <text evidence="2">The sequence shown here is derived from an EMBL/GenBank/DDBJ whole genome shotgun (WGS) entry which is preliminary data.</text>
</comment>
<dbReference type="PANTHER" id="PTHR46609">
    <property type="entry name" value="EXONUCLEASE, PHAGE-TYPE/RECB, C-TERMINAL DOMAIN-CONTAINING PROTEIN"/>
    <property type="match status" value="1"/>
</dbReference>
<keyword evidence="3" id="KW-1185">Reference proteome</keyword>
<name>A0AA89C4V5_PINIB</name>
<proteinExistence type="predicted"/>
<dbReference type="GO" id="GO:0006281">
    <property type="term" value="P:DNA repair"/>
    <property type="evidence" value="ECO:0007669"/>
    <property type="project" value="UniProtKB-ARBA"/>
</dbReference>
<dbReference type="SUPFAM" id="SSF52980">
    <property type="entry name" value="Restriction endonuclease-like"/>
    <property type="match status" value="1"/>
</dbReference>
<dbReference type="Pfam" id="PF09588">
    <property type="entry name" value="YqaJ"/>
    <property type="match status" value="1"/>
</dbReference>
<dbReference type="InterPro" id="IPR019080">
    <property type="entry name" value="YqaJ_viral_recombinase"/>
</dbReference>
<dbReference type="AlphaFoldDB" id="A0AA89C4V5"/>
<gene>
    <name evidence="2" type="ORF">FSP39_011763</name>
</gene>
<dbReference type="InterPro" id="IPR051703">
    <property type="entry name" value="NF-kappa-B_Signaling_Reg"/>
</dbReference>
<evidence type="ECO:0000313" key="2">
    <source>
        <dbReference type="EMBL" id="KAK3106057.1"/>
    </source>
</evidence>
<organism evidence="2 3">
    <name type="scientific">Pinctada imbricata</name>
    <name type="common">Atlantic pearl-oyster</name>
    <name type="synonym">Pinctada martensii</name>
    <dbReference type="NCBI Taxonomy" id="66713"/>
    <lineage>
        <taxon>Eukaryota</taxon>
        <taxon>Metazoa</taxon>
        <taxon>Spiralia</taxon>
        <taxon>Lophotrochozoa</taxon>
        <taxon>Mollusca</taxon>
        <taxon>Bivalvia</taxon>
        <taxon>Autobranchia</taxon>
        <taxon>Pteriomorphia</taxon>
        <taxon>Pterioida</taxon>
        <taxon>Pterioidea</taxon>
        <taxon>Pteriidae</taxon>
        <taxon>Pinctada</taxon>
    </lineage>
</organism>
<evidence type="ECO:0000313" key="3">
    <source>
        <dbReference type="Proteomes" id="UP001186944"/>
    </source>
</evidence>
<dbReference type="InterPro" id="IPR011604">
    <property type="entry name" value="PDDEXK-like_dom_sf"/>
</dbReference>
<protein>
    <recommendedName>
        <fullName evidence="1">YqaJ viral recombinase domain-containing protein</fullName>
    </recommendedName>
</protein>
<accession>A0AA89C4V5</accession>
<dbReference type="EMBL" id="VSWD01000003">
    <property type="protein sequence ID" value="KAK3106057.1"/>
    <property type="molecule type" value="Genomic_DNA"/>
</dbReference>
<dbReference type="InterPro" id="IPR011335">
    <property type="entry name" value="Restrct_endonuc-II-like"/>
</dbReference>
<reference evidence="2" key="1">
    <citation type="submission" date="2019-08" db="EMBL/GenBank/DDBJ databases">
        <title>The improved chromosome-level genome for the pearl oyster Pinctada fucata martensii using PacBio sequencing and Hi-C.</title>
        <authorList>
            <person name="Zheng Z."/>
        </authorList>
    </citation>
    <scope>NUCLEOTIDE SEQUENCE</scope>
    <source>
        <strain evidence="2">ZZ-2019</strain>
        <tissue evidence="2">Adductor muscle</tissue>
    </source>
</reference>
<dbReference type="PANTHER" id="PTHR46609:SF8">
    <property type="entry name" value="YQAJ VIRAL RECOMBINASE DOMAIN-CONTAINING PROTEIN"/>
    <property type="match status" value="1"/>
</dbReference>
<dbReference type="CDD" id="cd22343">
    <property type="entry name" value="PDDEXK_lambda_exonuclease-like"/>
    <property type="match status" value="1"/>
</dbReference>
<dbReference type="Gene3D" id="3.90.320.10">
    <property type="match status" value="1"/>
</dbReference>